<evidence type="ECO:0000256" key="11">
    <source>
        <dbReference type="ARBA" id="ARBA00025912"/>
    </source>
</evidence>
<dbReference type="InterPro" id="IPR018495">
    <property type="entry name" value="Succ_DH_cyt_bsu_CS"/>
</dbReference>
<evidence type="ECO:0000256" key="6">
    <source>
        <dbReference type="ARBA" id="ARBA00022692"/>
    </source>
</evidence>
<protein>
    <recommendedName>
        <fullName evidence="4">Succinate dehydrogenase cytochrome b556 subunit</fullName>
    </recommendedName>
</protein>
<dbReference type="GO" id="GO:0016020">
    <property type="term" value="C:membrane"/>
    <property type="evidence" value="ECO:0007669"/>
    <property type="project" value="UniProtKB-SubCell"/>
</dbReference>
<keyword evidence="8 13" id="KW-1133">Transmembrane helix</keyword>
<comment type="function">
    <text evidence="1">Membrane-anchoring subunit of succinate dehydrogenase (SDH).</text>
</comment>
<feature type="transmembrane region" description="Helical" evidence="13">
    <location>
        <begin position="61"/>
        <end position="86"/>
    </location>
</feature>
<evidence type="ECO:0000256" key="3">
    <source>
        <dbReference type="ARBA" id="ARBA00007244"/>
    </source>
</evidence>
<keyword evidence="9 12" id="KW-0408">Iron</keyword>
<dbReference type="InterPro" id="IPR000701">
    <property type="entry name" value="SuccDH_FuR_B_TM-su"/>
</dbReference>
<sequence>MADVNRGARPLSPHIMIYKPQITSISSIFIRITGQALIVATLMIVWWFVALATGPEAFAIATWWLTMPLGDLVLGLSVWALWYHLLGGLRHLYWDAGGSMEIEWAERLGWACFIGATVLTLLTWLVFLFV</sequence>
<evidence type="ECO:0000256" key="2">
    <source>
        <dbReference type="ARBA" id="ARBA00004141"/>
    </source>
</evidence>
<comment type="subunit">
    <text evidence="11">Part of an enzyme complex containing four subunits: a flavoprotein, an iron-sulfur protein, plus two membrane-anchoring proteins, SdhC and SdhD. The complex can form homotrimers.</text>
</comment>
<dbReference type="InterPro" id="IPR034804">
    <property type="entry name" value="SQR/QFR_C/D"/>
</dbReference>
<organism evidence="14 15">
    <name type="scientific">Hasllibacter halocynthiae</name>
    <dbReference type="NCBI Taxonomy" id="595589"/>
    <lineage>
        <taxon>Bacteria</taxon>
        <taxon>Pseudomonadati</taxon>
        <taxon>Pseudomonadota</taxon>
        <taxon>Alphaproteobacteria</taxon>
        <taxon>Rhodobacterales</taxon>
        <taxon>Roseobacteraceae</taxon>
        <taxon>Hasllibacter</taxon>
    </lineage>
</organism>
<dbReference type="Gene3D" id="1.20.1300.10">
    <property type="entry name" value="Fumarate reductase/succinate dehydrogenase, transmembrane subunit"/>
    <property type="match status" value="1"/>
</dbReference>
<dbReference type="SUPFAM" id="SSF81343">
    <property type="entry name" value="Fumarate reductase respiratory complex transmembrane subunits"/>
    <property type="match status" value="1"/>
</dbReference>
<name>A0A2T0X190_9RHOB</name>
<proteinExistence type="inferred from homology"/>
<feature type="binding site" description="axial binding residue" evidence="12">
    <location>
        <position position="84"/>
    </location>
    <ligand>
        <name>heme</name>
        <dbReference type="ChEBI" id="CHEBI:30413"/>
        <note>ligand shared with second transmembrane subunit</note>
    </ligand>
    <ligandPart>
        <name>Fe</name>
        <dbReference type="ChEBI" id="CHEBI:18248"/>
    </ligandPart>
</feature>
<keyword evidence="5 12" id="KW-0349">Heme</keyword>
<dbReference type="PROSITE" id="PS01001">
    <property type="entry name" value="SDH_CYT_2"/>
    <property type="match status" value="1"/>
</dbReference>
<dbReference type="PANTHER" id="PTHR10978:SF5">
    <property type="entry name" value="SUCCINATE DEHYDROGENASE CYTOCHROME B560 SUBUNIT, MITOCHONDRIAL"/>
    <property type="match status" value="1"/>
</dbReference>
<dbReference type="GO" id="GO:0006099">
    <property type="term" value="P:tricarboxylic acid cycle"/>
    <property type="evidence" value="ECO:0007669"/>
    <property type="project" value="InterPro"/>
</dbReference>
<keyword evidence="6 13" id="KW-0812">Transmembrane</keyword>
<evidence type="ECO:0000256" key="13">
    <source>
        <dbReference type="SAM" id="Phobius"/>
    </source>
</evidence>
<dbReference type="PANTHER" id="PTHR10978">
    <property type="entry name" value="SUCCINATE DEHYDROGENASE CYTOCHROME B560 SUBUNIT"/>
    <property type="match status" value="1"/>
</dbReference>
<reference evidence="14 15" key="1">
    <citation type="submission" date="2018-03" db="EMBL/GenBank/DDBJ databases">
        <title>Genomic Encyclopedia of Archaeal and Bacterial Type Strains, Phase II (KMG-II): from individual species to whole genera.</title>
        <authorList>
            <person name="Goeker M."/>
        </authorList>
    </citation>
    <scope>NUCLEOTIDE SEQUENCE [LARGE SCALE GENOMIC DNA]</scope>
    <source>
        <strain evidence="14 15">DSM 29318</strain>
    </source>
</reference>
<comment type="subcellular location">
    <subcellularLocation>
        <location evidence="2">Membrane</location>
        <topology evidence="2">Multi-pass membrane protein</topology>
    </subcellularLocation>
</comment>
<feature type="transmembrane region" description="Helical" evidence="13">
    <location>
        <begin position="107"/>
        <end position="129"/>
    </location>
</feature>
<dbReference type="CDD" id="cd03499">
    <property type="entry name" value="SQR_TypeC_SdhC"/>
    <property type="match status" value="1"/>
</dbReference>
<dbReference type="EMBL" id="PVTT01000002">
    <property type="protein sequence ID" value="PRY92687.1"/>
    <property type="molecule type" value="Genomic_DNA"/>
</dbReference>
<dbReference type="RefSeq" id="WP_106160364.1">
    <property type="nucleotide sequence ID" value="NZ_PVTT01000002.1"/>
</dbReference>
<dbReference type="OrthoDB" id="9799441at2"/>
<comment type="caution">
    <text evidence="14">The sequence shown here is derived from an EMBL/GenBank/DDBJ whole genome shotgun (WGS) entry which is preliminary data.</text>
</comment>
<evidence type="ECO:0000256" key="5">
    <source>
        <dbReference type="ARBA" id="ARBA00022617"/>
    </source>
</evidence>
<keyword evidence="15" id="KW-1185">Reference proteome</keyword>
<keyword evidence="7 12" id="KW-0479">Metal-binding</keyword>
<feature type="transmembrane region" description="Helical" evidence="13">
    <location>
        <begin position="28"/>
        <end position="49"/>
    </location>
</feature>
<dbReference type="Pfam" id="PF01127">
    <property type="entry name" value="Sdh_cyt"/>
    <property type="match status" value="1"/>
</dbReference>
<dbReference type="PIRSF" id="PIRSF000178">
    <property type="entry name" value="SDH_cyt_b560"/>
    <property type="match status" value="1"/>
</dbReference>
<dbReference type="NCBIfam" id="TIGR02970">
    <property type="entry name" value="succ_dehyd_cytB"/>
    <property type="match status" value="1"/>
</dbReference>
<evidence type="ECO:0000256" key="10">
    <source>
        <dbReference type="ARBA" id="ARBA00023136"/>
    </source>
</evidence>
<keyword evidence="10 13" id="KW-0472">Membrane</keyword>
<dbReference type="Proteomes" id="UP000238801">
    <property type="component" value="Unassembled WGS sequence"/>
</dbReference>
<evidence type="ECO:0000256" key="8">
    <source>
        <dbReference type="ARBA" id="ARBA00022989"/>
    </source>
</evidence>
<comment type="cofactor">
    <cofactor evidence="12">
        <name>heme</name>
        <dbReference type="ChEBI" id="CHEBI:30413"/>
    </cofactor>
    <text evidence="12">The heme is bound between the two transmembrane subunits.</text>
</comment>
<evidence type="ECO:0000256" key="4">
    <source>
        <dbReference type="ARBA" id="ARBA00020076"/>
    </source>
</evidence>
<gene>
    <name evidence="14" type="ORF">BCF33_1540</name>
</gene>
<evidence type="ECO:0000256" key="12">
    <source>
        <dbReference type="PIRSR" id="PIRSR000178-1"/>
    </source>
</evidence>
<dbReference type="GO" id="GO:0009055">
    <property type="term" value="F:electron transfer activity"/>
    <property type="evidence" value="ECO:0007669"/>
    <property type="project" value="InterPro"/>
</dbReference>
<evidence type="ECO:0000313" key="15">
    <source>
        <dbReference type="Proteomes" id="UP000238801"/>
    </source>
</evidence>
<dbReference type="AlphaFoldDB" id="A0A2T0X190"/>
<dbReference type="InterPro" id="IPR014314">
    <property type="entry name" value="Succ_DH_cytb556"/>
</dbReference>
<evidence type="ECO:0000256" key="1">
    <source>
        <dbReference type="ARBA" id="ARBA00004050"/>
    </source>
</evidence>
<dbReference type="GO" id="GO:0046872">
    <property type="term" value="F:metal ion binding"/>
    <property type="evidence" value="ECO:0007669"/>
    <property type="project" value="UniProtKB-KW"/>
</dbReference>
<accession>A0A2T0X190</accession>
<evidence type="ECO:0000256" key="9">
    <source>
        <dbReference type="ARBA" id="ARBA00023004"/>
    </source>
</evidence>
<comment type="similarity">
    <text evidence="3">Belongs to the cytochrome b560 family.</text>
</comment>
<evidence type="ECO:0000256" key="7">
    <source>
        <dbReference type="ARBA" id="ARBA00022723"/>
    </source>
</evidence>
<evidence type="ECO:0000313" key="14">
    <source>
        <dbReference type="EMBL" id="PRY92687.1"/>
    </source>
</evidence>